<dbReference type="Proteomes" id="UP001179952">
    <property type="component" value="Unassembled WGS sequence"/>
</dbReference>
<dbReference type="InterPro" id="IPR044974">
    <property type="entry name" value="Disease_R_plants"/>
</dbReference>
<dbReference type="InterPro" id="IPR058922">
    <property type="entry name" value="WHD_DRP"/>
</dbReference>
<keyword evidence="2" id="KW-0611">Plant defense</keyword>
<dbReference type="EMBL" id="JAUJYN010000004">
    <property type="protein sequence ID" value="KAK1274210.1"/>
    <property type="molecule type" value="Genomic_DNA"/>
</dbReference>
<dbReference type="GO" id="GO:0002758">
    <property type="term" value="P:innate immune response-activating signaling pathway"/>
    <property type="evidence" value="ECO:0007669"/>
    <property type="project" value="UniProtKB-ARBA"/>
</dbReference>
<dbReference type="InterPro" id="IPR055414">
    <property type="entry name" value="LRR_R13L4/SHOC2-like"/>
</dbReference>
<keyword evidence="6" id="KW-1185">Reference proteome</keyword>
<evidence type="ECO:0000259" key="3">
    <source>
        <dbReference type="Pfam" id="PF23559"/>
    </source>
</evidence>
<dbReference type="AlphaFoldDB" id="A0AAV9BCS5"/>
<accession>A0AAV9BCS5</accession>
<keyword evidence="1" id="KW-0677">Repeat</keyword>
<proteinExistence type="predicted"/>
<dbReference type="GO" id="GO:0009626">
    <property type="term" value="P:plant-type hypersensitive response"/>
    <property type="evidence" value="ECO:0007669"/>
    <property type="project" value="UniProtKB-ARBA"/>
</dbReference>
<feature type="domain" description="Disease resistance protein winged helix" evidence="3">
    <location>
        <begin position="26"/>
        <end position="96"/>
    </location>
</feature>
<reference evidence="5" key="1">
    <citation type="journal article" date="2023" name="Nat. Commun.">
        <title>Diploid and tetraploid genomes of Acorus and the evolution of monocots.</title>
        <authorList>
            <person name="Ma L."/>
            <person name="Liu K.W."/>
            <person name="Li Z."/>
            <person name="Hsiao Y.Y."/>
            <person name="Qi Y."/>
            <person name="Fu T."/>
            <person name="Tang G.D."/>
            <person name="Zhang D."/>
            <person name="Sun W.H."/>
            <person name="Liu D.K."/>
            <person name="Li Y."/>
            <person name="Chen G.Z."/>
            <person name="Liu X.D."/>
            <person name="Liao X.Y."/>
            <person name="Jiang Y.T."/>
            <person name="Yu X."/>
            <person name="Hao Y."/>
            <person name="Huang J."/>
            <person name="Zhao X.W."/>
            <person name="Ke S."/>
            <person name="Chen Y.Y."/>
            <person name="Wu W.L."/>
            <person name="Hsu J.L."/>
            <person name="Lin Y.F."/>
            <person name="Huang M.D."/>
            <person name="Li C.Y."/>
            <person name="Huang L."/>
            <person name="Wang Z.W."/>
            <person name="Zhao X."/>
            <person name="Zhong W.Y."/>
            <person name="Peng D.H."/>
            <person name="Ahmad S."/>
            <person name="Lan S."/>
            <person name="Zhang J.S."/>
            <person name="Tsai W.C."/>
            <person name="Van de Peer Y."/>
            <person name="Liu Z.J."/>
        </authorList>
    </citation>
    <scope>NUCLEOTIDE SEQUENCE</scope>
    <source>
        <strain evidence="5">SCP</strain>
    </source>
</reference>
<dbReference type="InterPro" id="IPR036388">
    <property type="entry name" value="WH-like_DNA-bd_sf"/>
</dbReference>
<dbReference type="FunFam" id="1.10.10.10:FF:000322">
    <property type="entry name" value="Probable disease resistance protein At1g63360"/>
    <property type="match status" value="1"/>
</dbReference>
<dbReference type="PANTHER" id="PTHR23155">
    <property type="entry name" value="DISEASE RESISTANCE PROTEIN RP"/>
    <property type="match status" value="1"/>
</dbReference>
<dbReference type="InterPro" id="IPR032675">
    <property type="entry name" value="LRR_dom_sf"/>
</dbReference>
<comment type="caution">
    <text evidence="5">The sequence shown here is derived from an EMBL/GenBank/DDBJ whole genome shotgun (WGS) entry which is preliminary data.</text>
</comment>
<evidence type="ECO:0000313" key="6">
    <source>
        <dbReference type="Proteomes" id="UP001179952"/>
    </source>
</evidence>
<dbReference type="GO" id="GO:0042742">
    <property type="term" value="P:defense response to bacterium"/>
    <property type="evidence" value="ECO:0007669"/>
    <property type="project" value="UniProtKB-ARBA"/>
</dbReference>
<reference evidence="5" key="2">
    <citation type="submission" date="2023-06" db="EMBL/GenBank/DDBJ databases">
        <authorList>
            <person name="Ma L."/>
            <person name="Liu K.-W."/>
            <person name="Li Z."/>
            <person name="Hsiao Y.-Y."/>
            <person name="Qi Y."/>
            <person name="Fu T."/>
            <person name="Tang G."/>
            <person name="Zhang D."/>
            <person name="Sun W.-H."/>
            <person name="Liu D.-K."/>
            <person name="Li Y."/>
            <person name="Chen G.-Z."/>
            <person name="Liu X.-D."/>
            <person name="Liao X.-Y."/>
            <person name="Jiang Y.-T."/>
            <person name="Yu X."/>
            <person name="Hao Y."/>
            <person name="Huang J."/>
            <person name="Zhao X.-W."/>
            <person name="Ke S."/>
            <person name="Chen Y.-Y."/>
            <person name="Wu W.-L."/>
            <person name="Hsu J.-L."/>
            <person name="Lin Y.-F."/>
            <person name="Huang M.-D."/>
            <person name="Li C.-Y."/>
            <person name="Huang L."/>
            <person name="Wang Z.-W."/>
            <person name="Zhao X."/>
            <person name="Zhong W.-Y."/>
            <person name="Peng D.-H."/>
            <person name="Ahmad S."/>
            <person name="Lan S."/>
            <person name="Zhang J.-S."/>
            <person name="Tsai W.-C."/>
            <person name="Van De Peer Y."/>
            <person name="Liu Z.-J."/>
        </authorList>
    </citation>
    <scope>NUCLEOTIDE SEQUENCE</scope>
    <source>
        <strain evidence="5">SCP</strain>
        <tissue evidence="5">Leaves</tissue>
    </source>
</reference>
<evidence type="ECO:0000256" key="2">
    <source>
        <dbReference type="ARBA" id="ARBA00022821"/>
    </source>
</evidence>
<feature type="domain" description="Disease resistance R13L4/SHOC-2-like LRR" evidence="4">
    <location>
        <begin position="139"/>
        <end position="462"/>
    </location>
</feature>
<dbReference type="Gene3D" id="1.10.10.10">
    <property type="entry name" value="Winged helix-like DNA-binding domain superfamily/Winged helix DNA-binding domain"/>
    <property type="match status" value="1"/>
</dbReference>
<evidence type="ECO:0000259" key="4">
    <source>
        <dbReference type="Pfam" id="PF23598"/>
    </source>
</evidence>
<evidence type="ECO:0000313" key="5">
    <source>
        <dbReference type="EMBL" id="KAK1274210.1"/>
    </source>
</evidence>
<evidence type="ECO:0000256" key="1">
    <source>
        <dbReference type="ARBA" id="ARBA00022737"/>
    </source>
</evidence>
<sequence length="488" mass="56605">MSNILMLSFYDLPHYLKNCFLYCSAFPEDSRILRKRIVRLWVAEGFIEERDGMTMEDIAEQYLNELVLRNLLHAGKRNNWERLKSFCMHDLVREMAISISKKQNFCMSVDAQRNSNVRRLSVVEEHSTCQEELDKMSCLRSLLLFANNGFSCTFNKNRLLRVLHLKNASIDSIPDALGDLFNLRYLCLKCTKVKVLPRRLKMLQNLQTLDVSLTDVQEIPDWVTKLRKLRHVLIYKVDHRDNTLLGGSMKKKHKHAWDSKELQTLKAISSNSEVVRRVGDLAQLRKFVIVEVRASHGADLCASIKKMRFLDFLEIRSTNGGEEPLELENLDPPPFLETLVLMGGLKESFPSWFKCLTNLKKMTLSLSQLPKKPLLLLQSLPNLVELQLSNKSYADKELFFQANSFPSLKALELKELSELNQITIEQGAMQCLKYFNLVRCEELKALPEGIEHLTTLKELYMEEMPDELLESMQGEAEKLHIPLRRWSR</sequence>
<name>A0AAV9BCS5_ACOGR</name>
<dbReference type="Gene3D" id="3.80.10.10">
    <property type="entry name" value="Ribonuclease Inhibitor"/>
    <property type="match status" value="1"/>
</dbReference>
<organism evidence="5 6">
    <name type="scientific">Acorus gramineus</name>
    <name type="common">Dwarf sweet flag</name>
    <dbReference type="NCBI Taxonomy" id="55184"/>
    <lineage>
        <taxon>Eukaryota</taxon>
        <taxon>Viridiplantae</taxon>
        <taxon>Streptophyta</taxon>
        <taxon>Embryophyta</taxon>
        <taxon>Tracheophyta</taxon>
        <taxon>Spermatophyta</taxon>
        <taxon>Magnoliopsida</taxon>
        <taxon>Liliopsida</taxon>
        <taxon>Acoraceae</taxon>
        <taxon>Acorus</taxon>
    </lineage>
</organism>
<protein>
    <submittedName>
        <fullName evidence="5">Disease resistance protein RPM1</fullName>
    </submittedName>
</protein>
<dbReference type="Pfam" id="PF23559">
    <property type="entry name" value="WHD_DRP"/>
    <property type="match status" value="1"/>
</dbReference>
<dbReference type="PANTHER" id="PTHR23155:SF1232">
    <property type="entry name" value="OS09G0270700 PROTEIN"/>
    <property type="match status" value="1"/>
</dbReference>
<dbReference type="Pfam" id="PF23598">
    <property type="entry name" value="LRR_14"/>
    <property type="match status" value="1"/>
</dbReference>
<dbReference type="SUPFAM" id="SSF52058">
    <property type="entry name" value="L domain-like"/>
    <property type="match status" value="1"/>
</dbReference>
<gene>
    <name evidence="5" type="ORF">QJS04_geneDACA023923</name>
</gene>